<keyword evidence="2" id="KW-1185">Reference proteome</keyword>
<reference evidence="1 2" key="2">
    <citation type="journal article" date="2017" name="Int. J. Syst. Evol. Microbiol.">
        <title>Adaptation of Surface-Associated Bacteria to the Open Ocean: A Genomically Distinct Subpopulation of Phaeobacter gallaeciensis Colonizes Pacific Mesozooplankton.</title>
        <authorList>
            <person name="Freese H.M."/>
            <person name="Methner A."/>
            <person name="Overmann J."/>
        </authorList>
    </citation>
    <scope>NUCLEOTIDE SEQUENCE [LARGE SCALE GENOMIC DNA]</scope>
    <source>
        <strain evidence="1 2">P66</strain>
    </source>
</reference>
<dbReference type="Proteomes" id="UP000236536">
    <property type="component" value="Chromosome"/>
</dbReference>
<protein>
    <submittedName>
        <fullName evidence="1">Uncharacterized protein</fullName>
    </submittedName>
</protein>
<dbReference type="EMBL" id="CP010705">
    <property type="protein sequence ID" value="AUQ95973.1"/>
    <property type="molecule type" value="Genomic_DNA"/>
</dbReference>
<evidence type="ECO:0000313" key="2">
    <source>
        <dbReference type="Proteomes" id="UP000236536"/>
    </source>
</evidence>
<organism evidence="1 2">
    <name type="scientific">Phaeobacter inhibens</name>
    <dbReference type="NCBI Taxonomy" id="221822"/>
    <lineage>
        <taxon>Bacteria</taxon>
        <taxon>Pseudomonadati</taxon>
        <taxon>Pseudomonadota</taxon>
        <taxon>Alphaproteobacteria</taxon>
        <taxon>Rhodobacterales</taxon>
        <taxon>Roseobacteraceae</taxon>
        <taxon>Phaeobacter</taxon>
    </lineage>
</organism>
<sequence length="76" mass="8562">MADLAATHRALEGDEAGYRERLLQLTSDNARQARQLAIVNQQLRDTADECAGLRRTVADQTRELTQLRLLRAARTN</sequence>
<name>A0ABM6RHN0_9RHOB</name>
<reference evidence="1 2" key="1">
    <citation type="journal article" date="2017" name="Genome Biol. Evol.">
        <title>Trajectories and Drivers of Genome Evolution in Surface-Associated Marine Phaeobacter.</title>
        <authorList>
            <person name="Freese H.M."/>
            <person name="Sikorski J."/>
            <person name="Bunk B."/>
            <person name="Scheuner C."/>
            <person name="Meier-Kolthoff J.P."/>
            <person name="Sproer C."/>
            <person name="Gram L."/>
            <person name="Overmann J."/>
        </authorList>
    </citation>
    <scope>NUCLEOTIDE SEQUENCE [LARGE SCALE GENOMIC DNA]</scope>
    <source>
        <strain evidence="1 2">P66</strain>
    </source>
</reference>
<gene>
    <name evidence="1" type="ORF">PhaeoP66_03231</name>
</gene>
<proteinExistence type="predicted"/>
<evidence type="ECO:0000313" key="1">
    <source>
        <dbReference type="EMBL" id="AUQ95973.1"/>
    </source>
</evidence>
<accession>A0ABM6RHN0</accession>